<dbReference type="SUPFAM" id="SSF50199">
    <property type="entry name" value="Staphylococcal nuclease"/>
    <property type="match status" value="1"/>
</dbReference>
<keyword evidence="1" id="KW-0732">Signal</keyword>
<dbReference type="EMBL" id="JAMOIM010000053">
    <property type="protein sequence ID" value="MCW6512530.1"/>
    <property type="molecule type" value="Genomic_DNA"/>
</dbReference>
<dbReference type="InterPro" id="IPR035437">
    <property type="entry name" value="SNase_OB-fold_sf"/>
</dbReference>
<evidence type="ECO:0000313" key="2">
    <source>
        <dbReference type="EMBL" id="MCW6512530.1"/>
    </source>
</evidence>
<accession>A0AA42CRJ1</accession>
<dbReference type="Proteomes" id="UP001165667">
    <property type="component" value="Unassembled WGS sequence"/>
</dbReference>
<feature type="chain" id="PRO_5041227400" evidence="1">
    <location>
        <begin position="26"/>
        <end position="207"/>
    </location>
</feature>
<evidence type="ECO:0000313" key="3">
    <source>
        <dbReference type="Proteomes" id="UP001165667"/>
    </source>
</evidence>
<comment type="caution">
    <text evidence="2">The sequence shown here is derived from an EMBL/GenBank/DDBJ whole genome shotgun (WGS) entry which is preliminary data.</text>
</comment>
<keyword evidence="3" id="KW-1185">Reference proteome</keyword>
<organism evidence="2 3">
    <name type="scientific">Lichenifustis flavocetrariae</name>
    <dbReference type="NCBI Taxonomy" id="2949735"/>
    <lineage>
        <taxon>Bacteria</taxon>
        <taxon>Pseudomonadati</taxon>
        <taxon>Pseudomonadota</taxon>
        <taxon>Alphaproteobacteria</taxon>
        <taxon>Hyphomicrobiales</taxon>
        <taxon>Lichenihabitantaceae</taxon>
        <taxon>Lichenifustis</taxon>
    </lineage>
</organism>
<proteinExistence type="predicted"/>
<sequence>MRAKMQTFRQTLFAGSLLLASPVAPQPAAPAWAPVPVSAVYQTGDSWTDHSVTYRLYGVQSCLRGTAFTNTHGQRRDCGEASLAMLVALVRDLRPLCAVAGQSPAASTLFVFCIAQPTAGAGAGSRIDLGTALIATGFAFAAQTPDGQPVHAPYAVAEQVAQKSRAGLWAFADLPDPNAIILRRLGERKASAATAAPTLIPSFPASP</sequence>
<dbReference type="AlphaFoldDB" id="A0AA42CRJ1"/>
<reference evidence="2" key="1">
    <citation type="submission" date="2022-05" db="EMBL/GenBank/DDBJ databases">
        <authorList>
            <person name="Pankratov T."/>
        </authorList>
    </citation>
    <scope>NUCLEOTIDE SEQUENCE</scope>
    <source>
        <strain evidence="2">BP6-180914</strain>
    </source>
</reference>
<name>A0AA42CRJ1_9HYPH</name>
<protein>
    <submittedName>
        <fullName evidence="2">Thermonuclease family protein</fullName>
    </submittedName>
</protein>
<feature type="signal peptide" evidence="1">
    <location>
        <begin position="1"/>
        <end position="25"/>
    </location>
</feature>
<evidence type="ECO:0000256" key="1">
    <source>
        <dbReference type="SAM" id="SignalP"/>
    </source>
</evidence>
<gene>
    <name evidence="2" type="ORF">M8523_31965</name>
</gene>